<dbReference type="AlphaFoldDB" id="H1PQG6"/>
<comment type="caution">
    <text evidence="1">The sequence shown here is derived from an EMBL/GenBank/DDBJ whole genome shotgun (WGS) entry which is preliminary data.</text>
</comment>
<organism evidence="1 2">
    <name type="scientific">Fusobacterium ulcerans 12-1B</name>
    <dbReference type="NCBI Taxonomy" id="457404"/>
    <lineage>
        <taxon>Bacteria</taxon>
        <taxon>Fusobacteriati</taxon>
        <taxon>Fusobacteriota</taxon>
        <taxon>Fusobacteriia</taxon>
        <taxon>Fusobacteriales</taxon>
        <taxon>Fusobacteriaceae</taxon>
        <taxon>Fusobacterium</taxon>
    </lineage>
</organism>
<dbReference type="EMBL" id="AGWJ02000002">
    <property type="protein sequence ID" value="EHO83641.1"/>
    <property type="molecule type" value="Genomic_DNA"/>
</dbReference>
<gene>
    <name evidence="1" type="ORF">HMPREF0402_00659</name>
</gene>
<name>H1PQG6_9FUSO</name>
<reference evidence="1 2" key="1">
    <citation type="submission" date="2012-07" db="EMBL/GenBank/DDBJ databases">
        <title>The Genome Sequence of Fusobacterium ulcerans 12_1B.</title>
        <authorList>
            <consortium name="The Broad Institute Genome Sequencing Platform"/>
            <person name="Earl A."/>
            <person name="Ward D."/>
            <person name="Feldgarden M."/>
            <person name="Gevers D."/>
            <person name="Strauss J."/>
            <person name="Ambrose C.E."/>
            <person name="Allen-Vercoe E."/>
            <person name="Walker B."/>
            <person name="Young S.K."/>
            <person name="Zeng Q."/>
            <person name="Gargeya S."/>
            <person name="Fitzgerald M."/>
            <person name="Haas B."/>
            <person name="Abouelleil A."/>
            <person name="Alvarado L."/>
            <person name="Arachchi H.M."/>
            <person name="Berlin A.M."/>
            <person name="Chapman S.B."/>
            <person name="Goldberg J."/>
            <person name="Griggs A."/>
            <person name="Gujja S."/>
            <person name="Hansen M."/>
            <person name="Howarth C."/>
            <person name="Imamovic A."/>
            <person name="Larimer J."/>
            <person name="McCowen C."/>
            <person name="Montmayeur A."/>
            <person name="Murphy C."/>
            <person name="Neiman D."/>
            <person name="Pearson M."/>
            <person name="Priest M."/>
            <person name="Roberts A."/>
            <person name="Saif S."/>
            <person name="Shea T."/>
            <person name="Sisk P."/>
            <person name="Sykes S."/>
            <person name="Wortman J."/>
            <person name="Nusbaum C."/>
            <person name="Birren B."/>
        </authorList>
    </citation>
    <scope>NUCLEOTIDE SEQUENCE [LARGE SCALE GENOMIC DNA]</scope>
    <source>
        <strain evidence="1 2">12_1B</strain>
    </source>
</reference>
<protein>
    <submittedName>
        <fullName evidence="1">Uncharacterized protein</fullName>
    </submittedName>
</protein>
<evidence type="ECO:0000313" key="1">
    <source>
        <dbReference type="EMBL" id="EHO83641.1"/>
    </source>
</evidence>
<accession>H1PQG6</accession>
<evidence type="ECO:0000313" key="2">
    <source>
        <dbReference type="Proteomes" id="UP000003233"/>
    </source>
</evidence>
<proteinExistence type="predicted"/>
<dbReference type="BioCyc" id="FSP457404-HMP:GTSQ-661-MONOMER"/>
<dbReference type="HOGENOM" id="CLU_3043754_0_0_0"/>
<sequence>MTMSSDEKINFLEEVNRYSRFHKEKYVTAIKELDTKDELIIIGVFGIEIKEESG</sequence>
<dbReference type="Proteomes" id="UP000003233">
    <property type="component" value="Unassembled WGS sequence"/>
</dbReference>
<keyword evidence="2" id="KW-1185">Reference proteome</keyword>
<dbReference type="PATRIC" id="fig|457404.5.peg.604"/>